<geneLocation type="chloroplast" evidence="2"/>
<dbReference type="GO" id="GO:0046906">
    <property type="term" value="F:tetrapyrrole binding"/>
    <property type="evidence" value="ECO:0007669"/>
    <property type="project" value="TreeGrafter"/>
</dbReference>
<dbReference type="Gene3D" id="1.25.40.620">
    <property type="match status" value="1"/>
</dbReference>
<keyword evidence="2" id="KW-0934">Plastid</keyword>
<dbReference type="RefSeq" id="YP_007878148.1">
    <property type="nucleotide sequence ID" value="NC_021075.1"/>
</dbReference>
<dbReference type="PANTHER" id="PTHR34800">
    <property type="entry name" value="TETRAPYRROLE-BINDING PROTEIN, CHLOROPLASTIC"/>
    <property type="match status" value="1"/>
</dbReference>
<reference evidence="2" key="1">
    <citation type="journal article" date="2013" name="PLoS ONE">
        <title>Evolution of red algal plastid genomes: ancient architectures, introns, horizontal gene transfer, and taxonomic utility of plastid markers.</title>
        <authorList>
            <person name="Janouskovec J."/>
            <person name="Liu S.-L."/>
            <person name="Martone P.T."/>
            <person name="Carre W."/>
            <person name="Leblanc C."/>
            <person name="Collen J."/>
            <person name="Keeling P.J."/>
        </authorList>
    </citation>
    <scope>NUCLEOTIDE SEQUENCE</scope>
</reference>
<evidence type="ECO:0000313" key="2">
    <source>
        <dbReference type="EMBL" id="AGA63759.1"/>
    </source>
</evidence>
<keyword evidence="2" id="KW-0150">Chloroplast</keyword>
<organism evidence="2">
    <name type="scientific">Calliarthron tuberculosum</name>
    <name type="common">Coralline red alga</name>
    <name type="synonym">Corallina tuberculosa</name>
    <dbReference type="NCBI Taxonomy" id="48942"/>
    <lineage>
        <taxon>Eukaryota</taxon>
        <taxon>Rhodophyta</taxon>
        <taxon>Florideophyceae</taxon>
        <taxon>Corallinophycidae</taxon>
        <taxon>Corallinales</taxon>
        <taxon>Corallinaceae</taxon>
        <taxon>Corallinoideae</taxon>
        <taxon>Calliarthron</taxon>
    </lineage>
</organism>
<dbReference type="Pfam" id="PF05419">
    <property type="entry name" value="GUN4"/>
    <property type="match status" value="1"/>
</dbReference>
<protein>
    <submittedName>
        <fullName evidence="2">Conserved hypothetical plastid protein</fullName>
    </submittedName>
</protein>
<proteinExistence type="predicted"/>
<dbReference type="GeneID" id="15329099"/>
<dbReference type="InterPro" id="IPR008629">
    <property type="entry name" value="GUN4-like"/>
</dbReference>
<name>M4IUV7_CALTB</name>
<sequence length="244" mass="28956">MTNVINNKLAILKKIANQDDCFSINQQIELVKKISTNQLEAYELMEFLIERRIKTHTELSCIDGIIFKNLYDSKIVNLKDKINTYFKEGVVKLESSKNINYYPLYKSLISNNFKEANFLTQIYLQELAGLKKNNKRQWLYFTDIIKLPSKDLKTIDALWRIYSEGKFGFSIQRNIWLYNDQNWDKLWNLIGWKINDIAIRYPNEFIWDHTAPKGHLPLFNQLRGVQVIATLFKHPAWQNTRSQK</sequence>
<dbReference type="CDD" id="cd16383">
    <property type="entry name" value="GUN4"/>
    <property type="match status" value="1"/>
</dbReference>
<evidence type="ECO:0000259" key="1">
    <source>
        <dbReference type="Pfam" id="PF05419"/>
    </source>
</evidence>
<dbReference type="SUPFAM" id="SSF140869">
    <property type="entry name" value="GUN4-like"/>
    <property type="match status" value="1"/>
</dbReference>
<dbReference type="Gene3D" id="1.10.10.1770">
    <property type="entry name" value="Gun4-like"/>
    <property type="match status" value="1"/>
</dbReference>
<accession>M4IUV7</accession>
<dbReference type="PANTHER" id="PTHR34800:SF1">
    <property type="entry name" value="TETRAPYRROLE-BINDING PROTEIN, CHLOROPLASTIC"/>
    <property type="match status" value="1"/>
</dbReference>
<dbReference type="EMBL" id="KC153978">
    <property type="protein sequence ID" value="AGA63759.1"/>
    <property type="molecule type" value="Genomic_DNA"/>
</dbReference>
<dbReference type="AlphaFoldDB" id="M4IUV7"/>
<gene>
    <name evidence="2" type="primary">ycf53</name>
</gene>
<dbReference type="InterPro" id="IPR037215">
    <property type="entry name" value="GUN4-like_sf"/>
</dbReference>
<feature type="domain" description="GUN4-like" evidence="1">
    <location>
        <begin position="95"/>
        <end position="235"/>
    </location>
</feature>